<organism evidence="1 2">
    <name type="scientific">Methylocystis iwaonis</name>
    <dbReference type="NCBI Taxonomy" id="2885079"/>
    <lineage>
        <taxon>Bacteria</taxon>
        <taxon>Pseudomonadati</taxon>
        <taxon>Pseudomonadota</taxon>
        <taxon>Alphaproteobacteria</taxon>
        <taxon>Hyphomicrobiales</taxon>
        <taxon>Methylocystaceae</taxon>
        <taxon>Methylocystis</taxon>
    </lineage>
</organism>
<dbReference type="Pfam" id="PF04365">
    <property type="entry name" value="BrnT_toxin"/>
    <property type="match status" value="1"/>
</dbReference>
<evidence type="ECO:0000313" key="2">
    <source>
        <dbReference type="Proteomes" id="UP001317629"/>
    </source>
</evidence>
<evidence type="ECO:0008006" key="3">
    <source>
        <dbReference type="Google" id="ProtNLM"/>
    </source>
</evidence>
<reference evidence="1 2" key="1">
    <citation type="journal article" date="2023" name="Int. J. Syst. Evol. Microbiol.">
        <title>Methylocystis iwaonis sp. nov., a type II methane-oxidizing bacterium from surface soil of a rice paddy field in Japan, and emended description of the genus Methylocystis (ex Whittenbury et al. 1970) Bowman et al. 1993.</title>
        <authorList>
            <person name="Kaise H."/>
            <person name="Sawadogo J.B."/>
            <person name="Alam M.S."/>
            <person name="Ueno C."/>
            <person name="Dianou D."/>
            <person name="Shinjo R."/>
            <person name="Asakawa S."/>
        </authorList>
    </citation>
    <scope>NUCLEOTIDE SEQUENCE [LARGE SCALE GENOMIC DNA]</scope>
    <source>
        <strain evidence="1 2">SS37A-Re</strain>
    </source>
</reference>
<dbReference type="InterPro" id="IPR038573">
    <property type="entry name" value="BrnT_sf"/>
</dbReference>
<dbReference type="RefSeq" id="WP_281932825.1">
    <property type="nucleotide sequence ID" value="NZ_AP027147.1"/>
</dbReference>
<dbReference type="InterPro" id="IPR007460">
    <property type="entry name" value="BrnT_toxin"/>
</dbReference>
<dbReference type="Proteomes" id="UP001317629">
    <property type="component" value="Plasmid pSS37A-Re-5"/>
</dbReference>
<dbReference type="Gene3D" id="3.10.450.530">
    <property type="entry name" value="Ribonuclease toxin, BrnT, of type II toxin-antitoxin system"/>
    <property type="match status" value="1"/>
</dbReference>
<gene>
    <name evidence="1" type="primary">brnT</name>
    <name evidence="1" type="ORF">SS37A_42530</name>
</gene>
<dbReference type="EMBL" id="AP027147">
    <property type="protein sequence ID" value="BDV36723.1"/>
    <property type="molecule type" value="Genomic_DNA"/>
</dbReference>
<geneLocation type="plasmid" evidence="1 2">
    <name>pSS37A-Re-5</name>
</geneLocation>
<evidence type="ECO:0000313" key="1">
    <source>
        <dbReference type="EMBL" id="BDV36723.1"/>
    </source>
</evidence>
<name>A0ABN6VM12_9HYPH</name>
<sequence>MEFSGFDWDKGNREKCQKHGVSIHEIESLFFGTVMIGPDPAHSEREERFIGFGTTGQGRKLFVVFTLRQKDGETFLRPISARYMHKKEVAHYEKETAPHAKK</sequence>
<keyword evidence="2" id="KW-1185">Reference proteome</keyword>
<protein>
    <recommendedName>
        <fullName evidence="3">BrnT family toxin</fullName>
    </recommendedName>
</protein>
<keyword evidence="1" id="KW-0614">Plasmid</keyword>
<accession>A0ABN6VM12</accession>
<proteinExistence type="predicted"/>